<dbReference type="AlphaFoldDB" id="A0A2Z6B158"/>
<proteinExistence type="inferred from homology"/>
<evidence type="ECO:0000256" key="1">
    <source>
        <dbReference type="ARBA" id="ARBA00009013"/>
    </source>
</evidence>
<reference evidence="4 5" key="1">
    <citation type="journal article" date="2018" name="Sci. Adv.">
        <title>Multi-heme cytochromes provide a pathway for survival in energy-limited environments.</title>
        <authorList>
            <person name="Deng X."/>
            <person name="Dohmae N."/>
            <person name="Nealson K.H."/>
            <person name="Hashimoto K."/>
            <person name="Okamoto A."/>
        </authorList>
    </citation>
    <scope>NUCLEOTIDE SEQUENCE [LARGE SCALE GENOMIC DNA]</scope>
    <source>
        <strain evidence="4 5">IS5</strain>
    </source>
</reference>
<accession>A0A2Z6B158</accession>
<dbReference type="Proteomes" id="UP000269883">
    <property type="component" value="Chromosome"/>
</dbReference>
<protein>
    <recommendedName>
        <fullName evidence="2">Anti-sigma factor antagonist</fullName>
    </recommendedName>
</protein>
<dbReference type="EMBL" id="AP017378">
    <property type="protein sequence ID" value="BBD09136.1"/>
    <property type="molecule type" value="Genomic_DNA"/>
</dbReference>
<dbReference type="Gene3D" id="3.30.750.24">
    <property type="entry name" value="STAS domain"/>
    <property type="match status" value="1"/>
</dbReference>
<comment type="similarity">
    <text evidence="1 2">Belongs to the anti-sigma-factor antagonist family.</text>
</comment>
<dbReference type="InterPro" id="IPR002645">
    <property type="entry name" value="STAS_dom"/>
</dbReference>
<dbReference type="OrthoDB" id="129622at2"/>
<dbReference type="InterPro" id="IPR036513">
    <property type="entry name" value="STAS_dom_sf"/>
</dbReference>
<dbReference type="GO" id="GO:0043856">
    <property type="term" value="F:anti-sigma factor antagonist activity"/>
    <property type="evidence" value="ECO:0007669"/>
    <property type="project" value="InterPro"/>
</dbReference>
<dbReference type="InterPro" id="IPR058548">
    <property type="entry name" value="MlaB-like_STAS"/>
</dbReference>
<dbReference type="KEGG" id="dfl:DFE_2410"/>
<dbReference type="InterPro" id="IPR003658">
    <property type="entry name" value="Anti-sigma_ant"/>
</dbReference>
<dbReference type="PANTHER" id="PTHR33495:SF2">
    <property type="entry name" value="ANTI-SIGMA FACTOR ANTAGONIST TM_1081-RELATED"/>
    <property type="match status" value="1"/>
</dbReference>
<dbReference type="RefSeq" id="WP_126379855.1">
    <property type="nucleotide sequence ID" value="NZ_AP017378.1"/>
</dbReference>
<gene>
    <name evidence="4" type="ORF">DFE_2410</name>
</gene>
<name>A0A2Z6B158_9BACT</name>
<dbReference type="PANTHER" id="PTHR33495">
    <property type="entry name" value="ANTI-SIGMA FACTOR ANTAGONIST TM_1081-RELATED-RELATED"/>
    <property type="match status" value="1"/>
</dbReference>
<evidence type="ECO:0000313" key="4">
    <source>
        <dbReference type="EMBL" id="BBD09136.1"/>
    </source>
</evidence>
<dbReference type="SUPFAM" id="SSF52091">
    <property type="entry name" value="SpoIIaa-like"/>
    <property type="match status" value="1"/>
</dbReference>
<evidence type="ECO:0000313" key="5">
    <source>
        <dbReference type="Proteomes" id="UP000269883"/>
    </source>
</evidence>
<evidence type="ECO:0000259" key="3">
    <source>
        <dbReference type="PROSITE" id="PS50801"/>
    </source>
</evidence>
<dbReference type="PROSITE" id="PS50801">
    <property type="entry name" value="STAS"/>
    <property type="match status" value="1"/>
</dbReference>
<keyword evidence="5" id="KW-1185">Reference proteome</keyword>
<sequence length="112" mass="11677">MKTSLVQSAGNVVLVSLSGRMDSAGVQAASDEFKGLVTSAGRNTVIDMSGVEFMASVGMRLFIEAQKNLDEKGAKLVLAAARPLVEEGLRIAGIDKMVTTTSDVPAAMALFD</sequence>
<organism evidence="4 5">
    <name type="scientific">Desulfovibrio ferrophilus</name>
    <dbReference type="NCBI Taxonomy" id="241368"/>
    <lineage>
        <taxon>Bacteria</taxon>
        <taxon>Pseudomonadati</taxon>
        <taxon>Thermodesulfobacteriota</taxon>
        <taxon>Desulfovibrionia</taxon>
        <taxon>Desulfovibrionales</taxon>
        <taxon>Desulfovibrionaceae</taxon>
        <taxon>Desulfovibrio</taxon>
    </lineage>
</organism>
<dbReference type="NCBIfam" id="TIGR00377">
    <property type="entry name" value="ant_ant_sig"/>
    <property type="match status" value="1"/>
</dbReference>
<evidence type="ECO:0000256" key="2">
    <source>
        <dbReference type="RuleBase" id="RU003749"/>
    </source>
</evidence>
<dbReference type="CDD" id="cd07043">
    <property type="entry name" value="STAS_anti-anti-sigma_factors"/>
    <property type="match status" value="1"/>
</dbReference>
<feature type="domain" description="STAS" evidence="3">
    <location>
        <begin position="2"/>
        <end position="111"/>
    </location>
</feature>
<dbReference type="Pfam" id="PF13466">
    <property type="entry name" value="STAS_2"/>
    <property type="match status" value="1"/>
</dbReference>